<protein>
    <submittedName>
        <fullName evidence="3">PadR family transcriptional regulator</fullName>
    </submittedName>
</protein>
<evidence type="ECO:0000259" key="2">
    <source>
        <dbReference type="Pfam" id="PF03551"/>
    </source>
</evidence>
<dbReference type="InterPro" id="IPR036388">
    <property type="entry name" value="WH-like_DNA-bd_sf"/>
</dbReference>
<dbReference type="PANTHER" id="PTHR43252:SF7">
    <property type="entry name" value="TRANSCRIPTIONAL REGULATOR YQJI"/>
    <property type="match status" value="1"/>
</dbReference>
<accession>A0ABY9SGQ8</accession>
<keyword evidence="4" id="KW-1185">Reference proteome</keyword>
<reference evidence="3 4" key="1">
    <citation type="submission" date="2023-09" db="EMBL/GenBank/DDBJ databases">
        <title>Buttiauxella selenatireducens sp. nov., isolated from the rhizosphere of Cardamine hupingshanesis.</title>
        <authorList>
            <person name="Zhang S."/>
            <person name="Xu Z."/>
            <person name="Wang H."/>
            <person name="Guo Y."/>
        </authorList>
    </citation>
    <scope>NUCLEOTIDE SEQUENCE [LARGE SCALE GENOMIC DNA]</scope>
    <source>
        <strain evidence="3 4">R73</strain>
    </source>
</reference>
<dbReference type="EMBL" id="CP133838">
    <property type="protein sequence ID" value="WMY76513.1"/>
    <property type="molecule type" value="Genomic_DNA"/>
</dbReference>
<gene>
    <name evidence="3" type="ORF">RHD99_11555</name>
</gene>
<evidence type="ECO:0000313" key="4">
    <source>
        <dbReference type="Proteomes" id="UP001246690"/>
    </source>
</evidence>
<proteinExistence type="predicted"/>
<dbReference type="PANTHER" id="PTHR43252">
    <property type="entry name" value="TRANSCRIPTIONAL REGULATOR YQJI"/>
    <property type="match status" value="1"/>
</dbReference>
<dbReference type="Gene3D" id="1.10.10.10">
    <property type="entry name" value="Winged helix-like DNA-binding domain superfamily/Winged helix DNA-binding domain"/>
    <property type="match status" value="1"/>
</dbReference>
<dbReference type="Proteomes" id="UP001246690">
    <property type="component" value="Chromosome"/>
</dbReference>
<dbReference type="InterPro" id="IPR036390">
    <property type="entry name" value="WH_DNA-bd_sf"/>
</dbReference>
<dbReference type="RefSeq" id="WP_309878921.1">
    <property type="nucleotide sequence ID" value="NZ_CP133838.1"/>
</dbReference>
<feature type="domain" description="Transcription regulator PadR N-terminal" evidence="2">
    <location>
        <begin position="59"/>
        <end position="129"/>
    </location>
</feature>
<dbReference type="SUPFAM" id="SSF46785">
    <property type="entry name" value="Winged helix' DNA-binding domain"/>
    <property type="match status" value="1"/>
</dbReference>
<feature type="region of interest" description="Disordered" evidence="1">
    <location>
        <begin position="14"/>
        <end position="40"/>
    </location>
</feature>
<organism evidence="3 4">
    <name type="scientific">Buttiauxella selenatireducens</name>
    <dbReference type="NCBI Taxonomy" id="3073902"/>
    <lineage>
        <taxon>Bacteria</taxon>
        <taxon>Pseudomonadati</taxon>
        <taxon>Pseudomonadota</taxon>
        <taxon>Gammaproteobacteria</taxon>
        <taxon>Enterobacterales</taxon>
        <taxon>Enterobacteriaceae</taxon>
        <taxon>Buttiauxella</taxon>
    </lineage>
</organism>
<dbReference type="InterPro" id="IPR005149">
    <property type="entry name" value="Tscrpt_reg_PadR_N"/>
</dbReference>
<name>A0ABY9SGQ8_9ENTR</name>
<evidence type="ECO:0000313" key="3">
    <source>
        <dbReference type="EMBL" id="WMY76513.1"/>
    </source>
</evidence>
<evidence type="ECO:0000256" key="1">
    <source>
        <dbReference type="SAM" id="MobiDB-lite"/>
    </source>
</evidence>
<feature type="compositionally biased region" description="Basic residues" evidence="1">
    <location>
        <begin position="14"/>
        <end position="29"/>
    </location>
</feature>
<dbReference type="Pfam" id="PF03551">
    <property type="entry name" value="PadR"/>
    <property type="match status" value="1"/>
</dbReference>
<sequence length="198" mass="22346">MRIHQLHQQFCAKHERHERHGLHGGHHGHDHNEKGCMGGGKGRMRRERLFDANDIRLLILHFLSSNTAHGYELIKSIEAIAKGEYVPSPGIIYPNLSLLEEMGLITAVQSDSSKKAWMLTEEGHTSLAEQQDELSHVIARLESLGVLGDNRRIPEIQRAIHNFKIALNTKLGQTDLPKETLYSIIDTLDQAAKDIERS</sequence>